<evidence type="ECO:0000313" key="3">
    <source>
        <dbReference type="EnsemblPlants" id="AES94657"/>
    </source>
</evidence>
<name>G7K5C0_MEDTR</name>
<reference evidence="2 4" key="2">
    <citation type="journal article" date="2014" name="BMC Genomics">
        <title>An improved genome release (version Mt4.0) for the model legume Medicago truncatula.</title>
        <authorList>
            <person name="Tang H."/>
            <person name="Krishnakumar V."/>
            <person name="Bidwell S."/>
            <person name="Rosen B."/>
            <person name="Chan A."/>
            <person name="Zhou S."/>
            <person name="Gentzbittel L."/>
            <person name="Childs K.L."/>
            <person name="Yandell M."/>
            <person name="Gundlach H."/>
            <person name="Mayer K.F."/>
            <person name="Schwartz D.C."/>
            <person name="Town C.D."/>
        </authorList>
    </citation>
    <scope>GENOME REANNOTATION</scope>
    <source>
        <strain evidence="3 4">cv. Jemalong A17</strain>
    </source>
</reference>
<accession>G7K5C0</accession>
<protein>
    <recommendedName>
        <fullName evidence="1">PB1-like domain-containing protein</fullName>
    </recommendedName>
</protein>
<dbReference type="InterPro" id="IPR058594">
    <property type="entry name" value="PB1-like_dom_pln"/>
</dbReference>
<dbReference type="EMBL" id="CM001221">
    <property type="protein sequence ID" value="AES94657.2"/>
    <property type="molecule type" value="Genomic_DNA"/>
</dbReference>
<reference evidence="3" key="3">
    <citation type="submission" date="2015-04" db="UniProtKB">
        <authorList>
            <consortium name="EnsemblPlants"/>
        </authorList>
    </citation>
    <scope>IDENTIFICATION</scope>
    <source>
        <strain evidence="3">cv. Jemalong A17</strain>
    </source>
</reference>
<dbReference type="HOGENOM" id="CLU_1734204_0_0_1"/>
<dbReference type="EnsemblPlants" id="AES94657">
    <property type="protein sequence ID" value="AES94657"/>
    <property type="gene ID" value="MTR_5g016900"/>
</dbReference>
<accession>A0A0C3XCC2</accession>
<organism evidence="2 4">
    <name type="scientific">Medicago truncatula</name>
    <name type="common">Barrel medic</name>
    <name type="synonym">Medicago tribuloides</name>
    <dbReference type="NCBI Taxonomy" id="3880"/>
    <lineage>
        <taxon>Eukaryota</taxon>
        <taxon>Viridiplantae</taxon>
        <taxon>Streptophyta</taxon>
        <taxon>Embryophyta</taxon>
        <taxon>Tracheophyta</taxon>
        <taxon>Spermatophyta</taxon>
        <taxon>Magnoliopsida</taxon>
        <taxon>eudicotyledons</taxon>
        <taxon>Gunneridae</taxon>
        <taxon>Pentapetalae</taxon>
        <taxon>rosids</taxon>
        <taxon>fabids</taxon>
        <taxon>Fabales</taxon>
        <taxon>Fabaceae</taxon>
        <taxon>Papilionoideae</taxon>
        <taxon>50 kb inversion clade</taxon>
        <taxon>NPAAA clade</taxon>
        <taxon>Hologalegina</taxon>
        <taxon>IRL clade</taxon>
        <taxon>Trifolieae</taxon>
        <taxon>Medicago</taxon>
    </lineage>
</organism>
<gene>
    <name evidence="2" type="ordered locus">MTR_5g016900</name>
</gene>
<dbReference type="Pfam" id="PF26130">
    <property type="entry name" value="PB1-like"/>
    <property type="match status" value="1"/>
</dbReference>
<sequence length="151" mass="17178">MEENITLILHHGEGLEQDEYQRLQYVRGEFRVWEKMDANELCLWDIEKMVKHCRGYFKVSKLWYLKQYVGATSDLNICLNPLSIDKHVLDMVQVARDNVNCIGNICTTCENVVANEVQGNDDQVQNDVNVVANEAVSVINVVANEVVAGHV</sequence>
<evidence type="ECO:0000313" key="2">
    <source>
        <dbReference type="EMBL" id="AES94657.2"/>
    </source>
</evidence>
<proteinExistence type="predicted"/>
<reference evidence="2 4" key="1">
    <citation type="journal article" date="2011" name="Nature">
        <title>The Medicago genome provides insight into the evolution of rhizobial symbioses.</title>
        <authorList>
            <person name="Young N.D."/>
            <person name="Debelle F."/>
            <person name="Oldroyd G.E."/>
            <person name="Geurts R."/>
            <person name="Cannon S.B."/>
            <person name="Udvardi M.K."/>
            <person name="Benedito V.A."/>
            <person name="Mayer K.F."/>
            <person name="Gouzy J."/>
            <person name="Schoof H."/>
            <person name="Van de Peer Y."/>
            <person name="Proost S."/>
            <person name="Cook D.R."/>
            <person name="Meyers B.C."/>
            <person name="Spannagl M."/>
            <person name="Cheung F."/>
            <person name="De Mita S."/>
            <person name="Krishnakumar V."/>
            <person name="Gundlach H."/>
            <person name="Zhou S."/>
            <person name="Mudge J."/>
            <person name="Bharti A.K."/>
            <person name="Murray J.D."/>
            <person name="Naoumkina M.A."/>
            <person name="Rosen B."/>
            <person name="Silverstein K.A."/>
            <person name="Tang H."/>
            <person name="Rombauts S."/>
            <person name="Zhao P.X."/>
            <person name="Zhou P."/>
            <person name="Barbe V."/>
            <person name="Bardou P."/>
            <person name="Bechner M."/>
            <person name="Bellec A."/>
            <person name="Berger A."/>
            <person name="Berges H."/>
            <person name="Bidwell S."/>
            <person name="Bisseling T."/>
            <person name="Choisne N."/>
            <person name="Couloux A."/>
            <person name="Denny R."/>
            <person name="Deshpande S."/>
            <person name="Dai X."/>
            <person name="Doyle J.J."/>
            <person name="Dudez A.M."/>
            <person name="Farmer A.D."/>
            <person name="Fouteau S."/>
            <person name="Franken C."/>
            <person name="Gibelin C."/>
            <person name="Gish J."/>
            <person name="Goldstein S."/>
            <person name="Gonzalez A.J."/>
            <person name="Green P.J."/>
            <person name="Hallab A."/>
            <person name="Hartog M."/>
            <person name="Hua A."/>
            <person name="Humphray S.J."/>
            <person name="Jeong D.H."/>
            <person name="Jing Y."/>
            <person name="Jocker A."/>
            <person name="Kenton S.M."/>
            <person name="Kim D.J."/>
            <person name="Klee K."/>
            <person name="Lai H."/>
            <person name="Lang C."/>
            <person name="Lin S."/>
            <person name="Macmil S.L."/>
            <person name="Magdelenat G."/>
            <person name="Matthews L."/>
            <person name="McCorrison J."/>
            <person name="Monaghan E.L."/>
            <person name="Mun J.H."/>
            <person name="Najar F.Z."/>
            <person name="Nicholson C."/>
            <person name="Noirot C."/>
            <person name="O'Bleness M."/>
            <person name="Paule C.R."/>
            <person name="Poulain J."/>
            <person name="Prion F."/>
            <person name="Qin B."/>
            <person name="Qu C."/>
            <person name="Retzel E.F."/>
            <person name="Riddle C."/>
            <person name="Sallet E."/>
            <person name="Samain S."/>
            <person name="Samson N."/>
            <person name="Sanders I."/>
            <person name="Saurat O."/>
            <person name="Scarpelli C."/>
            <person name="Schiex T."/>
            <person name="Segurens B."/>
            <person name="Severin A.J."/>
            <person name="Sherrier D.J."/>
            <person name="Shi R."/>
            <person name="Sims S."/>
            <person name="Singer S.R."/>
            <person name="Sinharoy S."/>
            <person name="Sterck L."/>
            <person name="Viollet A."/>
            <person name="Wang B.B."/>
            <person name="Wang K."/>
            <person name="Wang M."/>
            <person name="Wang X."/>
            <person name="Warfsmann J."/>
            <person name="Weissenbach J."/>
            <person name="White D.D."/>
            <person name="White J.D."/>
            <person name="Wiley G.B."/>
            <person name="Wincker P."/>
            <person name="Xing Y."/>
            <person name="Yang L."/>
            <person name="Yao Z."/>
            <person name="Ying F."/>
            <person name="Zhai J."/>
            <person name="Zhou L."/>
            <person name="Zuber A."/>
            <person name="Denarie J."/>
            <person name="Dixon R.A."/>
            <person name="May G.D."/>
            <person name="Schwartz D.C."/>
            <person name="Rogers J."/>
            <person name="Quetier F."/>
            <person name="Town C.D."/>
            <person name="Roe B.A."/>
        </authorList>
    </citation>
    <scope>NUCLEOTIDE SEQUENCE [LARGE SCALE GENOMIC DNA]</scope>
    <source>
        <strain evidence="2">A17</strain>
        <strain evidence="3 4">cv. Jemalong A17</strain>
    </source>
</reference>
<dbReference type="AlphaFoldDB" id="G7K5C0"/>
<feature type="domain" description="PB1-like" evidence="1">
    <location>
        <begin position="1"/>
        <end position="102"/>
    </location>
</feature>
<dbReference type="Proteomes" id="UP000002051">
    <property type="component" value="Chromosome 5"/>
</dbReference>
<dbReference type="PaxDb" id="3880-AES94657"/>
<dbReference type="eggNOG" id="ENOG502S7TI">
    <property type="taxonomic scope" value="Eukaryota"/>
</dbReference>
<evidence type="ECO:0000259" key="1">
    <source>
        <dbReference type="Pfam" id="PF26130"/>
    </source>
</evidence>
<keyword evidence="4" id="KW-1185">Reference proteome</keyword>
<evidence type="ECO:0000313" key="4">
    <source>
        <dbReference type="Proteomes" id="UP000002051"/>
    </source>
</evidence>